<sequence>MTSTIKGIAQLIFSALALSSIPCHAEVDMGSLAVSPLSNHSASSPIPDGFIVGGVGLYGQSRYQAESNTTMAIPGFLYFGSQFLFLGDRVRYYVYNQDALSAYLYGRVRMGNLNPADNAAFAGMNKRKWELEAGLGGSYITPYAVLSTRAASDVTGTSNGQELLLWADFPISRDNWLIMPGAGVFIRSANFSNYYFGGVSASEATATRPAWNTGTTVDVGFSLITSYRFNKNWLGTFSANYELYDSSIRNSPLVQHRGELYVIAGLGYMW</sequence>
<keyword evidence="5" id="KW-0998">Cell outer membrane</keyword>
<gene>
    <name evidence="7" type="ORF">HQ393_08685</name>
</gene>
<dbReference type="PANTHER" id="PTHR38776">
    <property type="entry name" value="MLTA-INTERACTING PROTEIN-RELATED"/>
    <property type="match status" value="1"/>
</dbReference>
<evidence type="ECO:0000256" key="3">
    <source>
        <dbReference type="ARBA" id="ARBA00022729"/>
    </source>
</evidence>
<comment type="similarity">
    <text evidence="2">Belongs to the MipA/OmpV family.</text>
</comment>
<dbReference type="Pfam" id="PF06629">
    <property type="entry name" value="MipA"/>
    <property type="match status" value="1"/>
</dbReference>
<protein>
    <submittedName>
        <fullName evidence="7">MipA/OmpV family protein</fullName>
    </submittedName>
</protein>
<dbReference type="InterPro" id="IPR010583">
    <property type="entry name" value="MipA"/>
</dbReference>
<comment type="subcellular location">
    <subcellularLocation>
        <location evidence="1">Cell outer membrane</location>
    </subcellularLocation>
</comment>
<evidence type="ECO:0000256" key="2">
    <source>
        <dbReference type="ARBA" id="ARBA00005722"/>
    </source>
</evidence>
<feature type="chain" id="PRO_5028928347" evidence="6">
    <location>
        <begin position="26"/>
        <end position="270"/>
    </location>
</feature>
<evidence type="ECO:0000313" key="8">
    <source>
        <dbReference type="Proteomes" id="UP000509597"/>
    </source>
</evidence>
<dbReference type="Proteomes" id="UP000509597">
    <property type="component" value="Chromosome"/>
</dbReference>
<dbReference type="PANTHER" id="PTHR38776:SF1">
    <property type="entry name" value="MLTA-INTERACTING PROTEIN-RELATED"/>
    <property type="match status" value="1"/>
</dbReference>
<reference evidence="7 8" key="1">
    <citation type="submission" date="2020-07" db="EMBL/GenBank/DDBJ databases">
        <title>Complete genome sequence of Chitinibacter sp. 2T18.</title>
        <authorList>
            <person name="Bae J.-W."/>
            <person name="Choi J.-W."/>
        </authorList>
    </citation>
    <scope>NUCLEOTIDE SEQUENCE [LARGE SCALE GENOMIC DNA]</scope>
    <source>
        <strain evidence="7 8">2T18</strain>
    </source>
</reference>
<evidence type="ECO:0000313" key="7">
    <source>
        <dbReference type="EMBL" id="QLG88317.1"/>
    </source>
</evidence>
<feature type="signal peptide" evidence="6">
    <location>
        <begin position="1"/>
        <end position="25"/>
    </location>
</feature>
<organism evidence="7 8">
    <name type="scientific">Chitinibacter bivalviorum</name>
    <dbReference type="NCBI Taxonomy" id="2739434"/>
    <lineage>
        <taxon>Bacteria</taxon>
        <taxon>Pseudomonadati</taxon>
        <taxon>Pseudomonadota</taxon>
        <taxon>Betaproteobacteria</taxon>
        <taxon>Neisseriales</taxon>
        <taxon>Chitinibacteraceae</taxon>
        <taxon>Chitinibacter</taxon>
    </lineage>
</organism>
<accession>A0A7H9BI54</accession>
<evidence type="ECO:0000256" key="6">
    <source>
        <dbReference type="SAM" id="SignalP"/>
    </source>
</evidence>
<dbReference type="AlphaFoldDB" id="A0A7H9BI54"/>
<dbReference type="KEGG" id="chiz:HQ393_08685"/>
<keyword evidence="3 6" id="KW-0732">Signal</keyword>
<keyword evidence="8" id="KW-1185">Reference proteome</keyword>
<evidence type="ECO:0000256" key="4">
    <source>
        <dbReference type="ARBA" id="ARBA00023136"/>
    </source>
</evidence>
<evidence type="ECO:0000256" key="1">
    <source>
        <dbReference type="ARBA" id="ARBA00004442"/>
    </source>
</evidence>
<proteinExistence type="inferred from homology"/>
<dbReference type="GO" id="GO:0009279">
    <property type="term" value="C:cell outer membrane"/>
    <property type="evidence" value="ECO:0007669"/>
    <property type="project" value="UniProtKB-SubCell"/>
</dbReference>
<name>A0A7H9BI54_9NEIS</name>
<dbReference type="EMBL" id="CP058627">
    <property type="protein sequence ID" value="QLG88317.1"/>
    <property type="molecule type" value="Genomic_DNA"/>
</dbReference>
<keyword evidence="4" id="KW-0472">Membrane</keyword>
<evidence type="ECO:0000256" key="5">
    <source>
        <dbReference type="ARBA" id="ARBA00023237"/>
    </source>
</evidence>